<protein>
    <submittedName>
        <fullName evidence="3">Uncharacterized protein</fullName>
    </submittedName>
</protein>
<dbReference type="Proteomes" id="UP000635606">
    <property type="component" value="Unassembled WGS sequence"/>
</dbReference>
<organism evidence="3 4">
    <name type="scientific">Virgisporangium ochraceum</name>
    <dbReference type="NCBI Taxonomy" id="65505"/>
    <lineage>
        <taxon>Bacteria</taxon>
        <taxon>Bacillati</taxon>
        <taxon>Actinomycetota</taxon>
        <taxon>Actinomycetes</taxon>
        <taxon>Micromonosporales</taxon>
        <taxon>Micromonosporaceae</taxon>
        <taxon>Virgisporangium</taxon>
    </lineage>
</organism>
<feature type="region of interest" description="Disordered" evidence="1">
    <location>
        <begin position="263"/>
        <end position="299"/>
    </location>
</feature>
<reference evidence="3" key="1">
    <citation type="submission" date="2021-01" db="EMBL/GenBank/DDBJ databases">
        <title>Whole genome shotgun sequence of Virgisporangium ochraceum NBRC 16418.</title>
        <authorList>
            <person name="Komaki H."/>
            <person name="Tamura T."/>
        </authorList>
    </citation>
    <scope>NUCLEOTIDE SEQUENCE</scope>
    <source>
        <strain evidence="3">NBRC 16418</strain>
    </source>
</reference>
<keyword evidence="2" id="KW-1133">Transmembrane helix</keyword>
<proteinExistence type="predicted"/>
<sequence>MHDLDEEQDDLIRLLAPTFQLRTRPDEALLQGIMATACRPARVDPRRRRLVAGVAVTGLAAAVFAVFAVLPFPSPVGGPLPANALSITEDAGYLVITIKDPAADPARYEAEIRRRGLNIRIALVPTRPENVGKVVFSDIGEGGELFYIEAPGRCAAHGSCVVGVKVPLDFTSHARIVFGRAALPGELAEICVVNVDAETTALRGRTVAEARAIAAATGRSLLYNVGGCATGPVDRVPGTWRIYDAAYDGDDNIVIWASADGAAPSPAAPSGSPAPSAPSGSPAPSAPRAPSPPARRARL</sequence>
<feature type="transmembrane region" description="Helical" evidence="2">
    <location>
        <begin position="50"/>
        <end position="72"/>
    </location>
</feature>
<keyword evidence="2" id="KW-0812">Transmembrane</keyword>
<dbReference type="RefSeq" id="WP_203934630.1">
    <property type="nucleotide sequence ID" value="NZ_BOPH01000145.1"/>
</dbReference>
<evidence type="ECO:0000256" key="2">
    <source>
        <dbReference type="SAM" id="Phobius"/>
    </source>
</evidence>
<name>A0A8J4A5Z2_9ACTN</name>
<evidence type="ECO:0000256" key="1">
    <source>
        <dbReference type="SAM" id="MobiDB-lite"/>
    </source>
</evidence>
<feature type="compositionally biased region" description="Pro residues" evidence="1">
    <location>
        <begin position="284"/>
        <end position="293"/>
    </location>
</feature>
<keyword evidence="4" id="KW-1185">Reference proteome</keyword>
<gene>
    <name evidence="3" type="ORF">Voc01_097600</name>
</gene>
<comment type="caution">
    <text evidence="3">The sequence shown here is derived from an EMBL/GenBank/DDBJ whole genome shotgun (WGS) entry which is preliminary data.</text>
</comment>
<accession>A0A8J4A5Z2</accession>
<dbReference type="EMBL" id="BOPH01000145">
    <property type="protein sequence ID" value="GIJ74843.1"/>
    <property type="molecule type" value="Genomic_DNA"/>
</dbReference>
<evidence type="ECO:0000313" key="3">
    <source>
        <dbReference type="EMBL" id="GIJ74843.1"/>
    </source>
</evidence>
<keyword evidence="2" id="KW-0472">Membrane</keyword>
<feature type="compositionally biased region" description="Low complexity" evidence="1">
    <location>
        <begin position="263"/>
        <end position="283"/>
    </location>
</feature>
<evidence type="ECO:0000313" key="4">
    <source>
        <dbReference type="Proteomes" id="UP000635606"/>
    </source>
</evidence>
<dbReference type="AlphaFoldDB" id="A0A8J4A5Z2"/>